<feature type="signal peptide" evidence="2">
    <location>
        <begin position="1"/>
        <end position="25"/>
    </location>
</feature>
<keyword evidence="4" id="KW-1185">Reference proteome</keyword>
<dbReference type="EMBL" id="FQVL01000003">
    <property type="protein sequence ID" value="SHE79701.1"/>
    <property type="molecule type" value="Genomic_DNA"/>
</dbReference>
<sequence>MNNLKKVVSTLALTTALSFPLSAFAQDIKVPVEKSITAVQSHANLNYQLQANTKIKGTNVEVSIQLKGGSALASHLINTKNWEIVDQHGSVLPAIKSVHVKNKTMVILIAKVENLKPSIQYCFNIRLKGKLEESLAKAKIKLTGQKGLVCATTGKPTPDQNNPKPDTPKNPDQDNPKQPTPKDPKGNDQPKQPNDKNDQPKNPKEDQKTDTPSDKNPKKKESDTSAESKTGNGWLDWLLSIF</sequence>
<evidence type="ECO:0000256" key="1">
    <source>
        <dbReference type="SAM" id="MobiDB-lite"/>
    </source>
</evidence>
<protein>
    <submittedName>
        <fullName evidence="3">Uncharacterized protein</fullName>
    </submittedName>
</protein>
<evidence type="ECO:0000256" key="2">
    <source>
        <dbReference type="SAM" id="SignalP"/>
    </source>
</evidence>
<dbReference type="Proteomes" id="UP000184476">
    <property type="component" value="Unassembled WGS sequence"/>
</dbReference>
<dbReference type="AlphaFoldDB" id="A0A1M4WEI8"/>
<dbReference type="OrthoDB" id="2991420at2"/>
<accession>A0A1M4WEI8</accession>
<reference evidence="3 4" key="1">
    <citation type="submission" date="2016-11" db="EMBL/GenBank/DDBJ databases">
        <authorList>
            <person name="Jaros S."/>
            <person name="Januszkiewicz K."/>
            <person name="Wedrychowicz H."/>
        </authorList>
    </citation>
    <scope>NUCLEOTIDE SEQUENCE [LARGE SCALE GENOMIC DNA]</scope>
    <source>
        <strain evidence="3 4">DSM 44666</strain>
    </source>
</reference>
<feature type="region of interest" description="Disordered" evidence="1">
    <location>
        <begin position="149"/>
        <end position="242"/>
    </location>
</feature>
<gene>
    <name evidence="3" type="ORF">SAMN05444392_103187</name>
</gene>
<keyword evidence="2" id="KW-0732">Signal</keyword>
<evidence type="ECO:0000313" key="3">
    <source>
        <dbReference type="EMBL" id="SHE79701.1"/>
    </source>
</evidence>
<feature type="chain" id="PRO_5012002233" evidence="2">
    <location>
        <begin position="26"/>
        <end position="242"/>
    </location>
</feature>
<organism evidence="3 4">
    <name type="scientific">Seinonella peptonophila</name>
    <dbReference type="NCBI Taxonomy" id="112248"/>
    <lineage>
        <taxon>Bacteria</taxon>
        <taxon>Bacillati</taxon>
        <taxon>Bacillota</taxon>
        <taxon>Bacilli</taxon>
        <taxon>Bacillales</taxon>
        <taxon>Thermoactinomycetaceae</taxon>
        <taxon>Seinonella</taxon>
    </lineage>
</organism>
<proteinExistence type="predicted"/>
<feature type="compositionally biased region" description="Basic and acidic residues" evidence="1">
    <location>
        <begin position="166"/>
        <end position="223"/>
    </location>
</feature>
<dbReference type="RefSeq" id="WP_073154278.1">
    <property type="nucleotide sequence ID" value="NZ_FQVL01000003.1"/>
</dbReference>
<feature type="compositionally biased region" description="Low complexity" evidence="1">
    <location>
        <begin position="155"/>
        <end position="164"/>
    </location>
</feature>
<name>A0A1M4WEI8_9BACL</name>
<evidence type="ECO:0000313" key="4">
    <source>
        <dbReference type="Proteomes" id="UP000184476"/>
    </source>
</evidence>